<dbReference type="AlphaFoldDB" id="A0A521EJI0"/>
<sequence>MTTAVHSPAVAWAAAHRMLLAIVAVTVVLAAAAAVALAVVLGDGATTNTPGTGSDWDRSGCGGVMTIQMSFLPTC</sequence>
<protein>
    <submittedName>
        <fullName evidence="1">Uncharacterized protein</fullName>
    </submittedName>
</protein>
<accession>A0A521EJI0</accession>
<keyword evidence="2" id="KW-1185">Reference proteome</keyword>
<organism evidence="1 2">
    <name type="scientific">Geodermatophilus aquaeductus</name>
    <dbReference type="NCBI Taxonomy" id="1564161"/>
    <lineage>
        <taxon>Bacteria</taxon>
        <taxon>Bacillati</taxon>
        <taxon>Actinomycetota</taxon>
        <taxon>Actinomycetes</taxon>
        <taxon>Geodermatophilales</taxon>
        <taxon>Geodermatophilaceae</taxon>
        <taxon>Geodermatophilus</taxon>
    </lineage>
</organism>
<name>A0A521EJI0_9ACTN</name>
<evidence type="ECO:0000313" key="2">
    <source>
        <dbReference type="Proteomes" id="UP000317484"/>
    </source>
</evidence>
<evidence type="ECO:0000313" key="1">
    <source>
        <dbReference type="EMBL" id="SMO83300.1"/>
    </source>
</evidence>
<gene>
    <name evidence="1" type="ORF">SAMN06273567_105105</name>
</gene>
<dbReference type="RefSeq" id="WP_142459111.1">
    <property type="nucleotide sequence ID" value="NZ_FXTJ01000005.1"/>
</dbReference>
<dbReference type="EMBL" id="FXTJ01000005">
    <property type="protein sequence ID" value="SMO83300.1"/>
    <property type="molecule type" value="Genomic_DNA"/>
</dbReference>
<dbReference type="Proteomes" id="UP000317484">
    <property type="component" value="Unassembled WGS sequence"/>
</dbReference>
<reference evidence="1 2" key="1">
    <citation type="submission" date="2017-05" db="EMBL/GenBank/DDBJ databases">
        <authorList>
            <person name="Varghese N."/>
            <person name="Submissions S."/>
        </authorList>
    </citation>
    <scope>NUCLEOTIDE SEQUENCE [LARGE SCALE GENOMIC DNA]</scope>
    <source>
        <strain evidence="1 2">DSM 46834</strain>
    </source>
</reference>
<proteinExistence type="predicted"/>